<accession>A0A9P6XTV4</accession>
<dbReference type="AlphaFoldDB" id="A0A9P6XTV4"/>
<keyword evidence="2" id="KW-1185">Reference proteome</keyword>
<dbReference type="EMBL" id="JAANIU010010198">
    <property type="protein sequence ID" value="KAG1532075.1"/>
    <property type="molecule type" value="Genomic_DNA"/>
</dbReference>
<dbReference type="Proteomes" id="UP000740926">
    <property type="component" value="Unassembled WGS sequence"/>
</dbReference>
<evidence type="ECO:0000313" key="2">
    <source>
        <dbReference type="Proteomes" id="UP000740926"/>
    </source>
</evidence>
<dbReference type="InterPro" id="IPR029016">
    <property type="entry name" value="GAF-like_dom_sf"/>
</dbReference>
<reference evidence="1 2" key="1">
    <citation type="journal article" date="2020" name="Microb. Genom.">
        <title>Genetic diversity of clinical and environmental Mucorales isolates obtained from an investigation of mucormycosis cases among solid organ transplant recipients.</title>
        <authorList>
            <person name="Nguyen M.H."/>
            <person name="Kaul D."/>
            <person name="Muto C."/>
            <person name="Cheng S.J."/>
            <person name="Richter R.A."/>
            <person name="Bruno V.M."/>
            <person name="Liu G."/>
            <person name="Beyhan S."/>
            <person name="Sundermann A.J."/>
            <person name="Mounaud S."/>
            <person name="Pasculle A.W."/>
            <person name="Nierman W.C."/>
            <person name="Driscoll E."/>
            <person name="Cumbie R."/>
            <person name="Clancy C.J."/>
            <person name="Dupont C.L."/>
        </authorList>
    </citation>
    <scope>NUCLEOTIDE SEQUENCE [LARGE SCALE GENOMIC DNA]</scope>
    <source>
        <strain evidence="1 2">GL24</strain>
    </source>
</reference>
<proteinExistence type="predicted"/>
<dbReference type="Gene3D" id="3.30.450.40">
    <property type="match status" value="1"/>
</dbReference>
<dbReference type="SUPFAM" id="SSF55781">
    <property type="entry name" value="GAF domain-like"/>
    <property type="match status" value="1"/>
</dbReference>
<organism evidence="1 2">
    <name type="scientific">Rhizopus delemar</name>
    <dbReference type="NCBI Taxonomy" id="936053"/>
    <lineage>
        <taxon>Eukaryota</taxon>
        <taxon>Fungi</taxon>
        <taxon>Fungi incertae sedis</taxon>
        <taxon>Mucoromycota</taxon>
        <taxon>Mucoromycotina</taxon>
        <taxon>Mucoromycetes</taxon>
        <taxon>Mucorales</taxon>
        <taxon>Mucorineae</taxon>
        <taxon>Rhizopodaceae</taxon>
        <taxon>Rhizopus</taxon>
    </lineage>
</organism>
<name>A0A9P6XTV4_9FUNG</name>
<gene>
    <name evidence="1" type="ORF">G6F50_016363</name>
</gene>
<evidence type="ECO:0000313" key="1">
    <source>
        <dbReference type="EMBL" id="KAG1532075.1"/>
    </source>
</evidence>
<comment type="caution">
    <text evidence="1">The sequence shown here is derived from an EMBL/GenBank/DDBJ whole genome shotgun (WGS) entry which is preliminary data.</text>
</comment>
<protein>
    <submittedName>
        <fullName evidence="1">Uncharacterized protein</fullName>
    </submittedName>
</protein>
<sequence>MRALWLQEAENAVAMSLRGDLGPEQIAEAAATQLGGQLQADIGAGYRLEGGRLQLTGGMALPSGMPASLALQEGVAGQVARDERIRHLHGAATAP</sequence>